<evidence type="ECO:0000256" key="17">
    <source>
        <dbReference type="ARBA" id="ARBA00023054"/>
    </source>
</evidence>
<evidence type="ECO:0000256" key="11">
    <source>
        <dbReference type="ARBA" id="ARBA00022679"/>
    </source>
</evidence>
<keyword evidence="17 23" id="KW-0175">Coiled coil</keyword>
<dbReference type="PROSITE" id="PS51860">
    <property type="entry name" value="REM_1"/>
    <property type="match status" value="3"/>
</dbReference>
<dbReference type="CDD" id="cd11622">
    <property type="entry name" value="HR1_PKN_1"/>
    <property type="match status" value="1"/>
</dbReference>
<evidence type="ECO:0000256" key="3">
    <source>
        <dbReference type="ARBA" id="ARBA00004370"/>
    </source>
</evidence>
<dbReference type="Gene3D" id="1.10.287.160">
    <property type="entry name" value="HR1 repeat"/>
    <property type="match status" value="3"/>
</dbReference>
<dbReference type="KEGG" id="gsh:117368299"/>
<keyword evidence="12" id="KW-0677">Repeat</keyword>
<evidence type="ECO:0000256" key="1">
    <source>
        <dbReference type="ARBA" id="ARBA00004123"/>
    </source>
</evidence>
<dbReference type="GO" id="GO:0031267">
    <property type="term" value="F:small GTPase binding"/>
    <property type="evidence" value="ECO:0007669"/>
    <property type="project" value="InterPro"/>
</dbReference>
<dbReference type="InterPro" id="IPR011009">
    <property type="entry name" value="Kinase-like_dom_sf"/>
</dbReference>
<dbReference type="InterPro" id="IPR000719">
    <property type="entry name" value="Prot_kinase_dom"/>
</dbReference>
<keyword evidence="18" id="KW-0472">Membrane</keyword>
<feature type="domain" description="Protein kinase" evidence="26">
    <location>
        <begin position="702"/>
        <end position="961"/>
    </location>
</feature>
<evidence type="ECO:0000256" key="23">
    <source>
        <dbReference type="PROSITE-ProRule" id="PRU01207"/>
    </source>
</evidence>
<keyword evidence="14 30" id="KW-0418">Kinase</keyword>
<evidence type="ECO:0000313" key="29">
    <source>
        <dbReference type="Proteomes" id="UP000515159"/>
    </source>
</evidence>
<dbReference type="SUPFAM" id="SSF46585">
    <property type="entry name" value="HR1 repeat"/>
    <property type="match status" value="3"/>
</dbReference>
<evidence type="ECO:0000256" key="6">
    <source>
        <dbReference type="ARBA" id="ARBA00005490"/>
    </source>
</evidence>
<feature type="domain" description="REM-1" evidence="28">
    <location>
        <begin position="130"/>
        <end position="213"/>
    </location>
</feature>
<evidence type="ECO:0000256" key="5">
    <source>
        <dbReference type="ARBA" id="ARBA00004626"/>
    </source>
</evidence>
<evidence type="ECO:0000256" key="13">
    <source>
        <dbReference type="ARBA" id="ARBA00022741"/>
    </source>
</evidence>
<dbReference type="GO" id="GO:0005634">
    <property type="term" value="C:nucleus"/>
    <property type="evidence" value="ECO:0007669"/>
    <property type="project" value="UniProtKB-SubCell"/>
</dbReference>
<dbReference type="InterPro" id="IPR017892">
    <property type="entry name" value="Pkinase_C"/>
</dbReference>
<evidence type="ECO:0000313" key="30">
    <source>
        <dbReference type="RefSeq" id="XP_033817706.1"/>
    </source>
</evidence>
<dbReference type="InterPro" id="IPR008271">
    <property type="entry name" value="Ser/Thr_kinase_AS"/>
</dbReference>
<dbReference type="GO" id="GO:0005524">
    <property type="term" value="F:ATP binding"/>
    <property type="evidence" value="ECO:0007669"/>
    <property type="project" value="UniProtKB-UniRule"/>
</dbReference>
<dbReference type="FunFam" id="1.10.287.160:FF:000003">
    <property type="entry name" value="Putative serine/threonine-protein kinase N2"/>
    <property type="match status" value="1"/>
</dbReference>
<dbReference type="Proteomes" id="UP000515159">
    <property type="component" value="Chromosome 10"/>
</dbReference>
<evidence type="ECO:0000256" key="21">
    <source>
        <dbReference type="ARBA" id="ARBA00047272"/>
    </source>
</evidence>
<dbReference type="InParanoid" id="A0A6P8SSE8"/>
<dbReference type="CDD" id="cd05589">
    <property type="entry name" value="STKc_PKN"/>
    <property type="match status" value="1"/>
</dbReference>
<dbReference type="EC" id="2.7.11.13" evidence="7"/>
<evidence type="ECO:0000256" key="25">
    <source>
        <dbReference type="SAM" id="Coils"/>
    </source>
</evidence>
<dbReference type="FunFam" id="3.30.200.20:FF:000058">
    <property type="entry name" value="Putative serine/threonine-protein kinase N2"/>
    <property type="match status" value="1"/>
</dbReference>
<keyword evidence="29" id="KW-1185">Reference proteome</keyword>
<dbReference type="InterPro" id="IPR011072">
    <property type="entry name" value="HR1_rho-bd"/>
</dbReference>
<dbReference type="PROSITE" id="PS00108">
    <property type="entry name" value="PROTEIN_KINASE_ST"/>
    <property type="match status" value="1"/>
</dbReference>
<dbReference type="GeneID" id="117368299"/>
<comment type="subcellular location">
    <subcellularLocation>
        <location evidence="5">Cleavage furrow</location>
    </subcellularLocation>
    <subcellularLocation>
        <location evidence="4">Cytoplasm</location>
    </subcellularLocation>
    <subcellularLocation>
        <location evidence="3">Membrane</location>
    </subcellularLocation>
    <subcellularLocation>
        <location evidence="2">Midbody</location>
    </subcellularLocation>
    <subcellularLocation>
        <location evidence="1">Nucleus</location>
    </subcellularLocation>
</comment>
<dbReference type="OrthoDB" id="63267at2759"/>
<dbReference type="AlphaFoldDB" id="A0A6P8SSE8"/>
<dbReference type="PROSITE" id="PS51285">
    <property type="entry name" value="AGC_KINASE_CTER"/>
    <property type="match status" value="1"/>
</dbReference>
<evidence type="ECO:0000256" key="22">
    <source>
        <dbReference type="ARBA" id="ARBA00047470"/>
    </source>
</evidence>
<dbReference type="SUPFAM" id="SSF49562">
    <property type="entry name" value="C2 domain (Calcium/lipid-binding domain, CaLB)"/>
    <property type="match status" value="1"/>
</dbReference>
<comment type="similarity">
    <text evidence="6">Belongs to the protein kinase superfamily. AGC Ser/Thr protein kinase family. PKC subfamily.</text>
</comment>
<evidence type="ECO:0000259" key="26">
    <source>
        <dbReference type="PROSITE" id="PS50011"/>
    </source>
</evidence>
<feature type="domain" description="AGC-kinase C-terminal" evidence="27">
    <location>
        <begin position="962"/>
        <end position="1032"/>
    </location>
</feature>
<feature type="domain" description="REM-1" evidence="28">
    <location>
        <begin position="46"/>
        <end position="121"/>
    </location>
</feature>
<gene>
    <name evidence="30" type="primary">PKN3</name>
</gene>
<evidence type="ECO:0000256" key="7">
    <source>
        <dbReference type="ARBA" id="ARBA00012429"/>
    </source>
</evidence>
<evidence type="ECO:0000256" key="2">
    <source>
        <dbReference type="ARBA" id="ARBA00004214"/>
    </source>
</evidence>
<accession>A0A6P8SSE8</accession>
<dbReference type="PANTHER" id="PTHR24351">
    <property type="entry name" value="RIBOSOMAL PROTEIN S6 KINASE"/>
    <property type="match status" value="1"/>
</dbReference>
<evidence type="ECO:0000256" key="15">
    <source>
        <dbReference type="ARBA" id="ARBA00022840"/>
    </source>
</evidence>
<dbReference type="CTD" id="29941"/>
<organism evidence="29 30">
    <name type="scientific">Geotrypetes seraphini</name>
    <name type="common">Gaboon caecilian</name>
    <name type="synonym">Caecilia seraphini</name>
    <dbReference type="NCBI Taxonomy" id="260995"/>
    <lineage>
        <taxon>Eukaryota</taxon>
        <taxon>Metazoa</taxon>
        <taxon>Chordata</taxon>
        <taxon>Craniata</taxon>
        <taxon>Vertebrata</taxon>
        <taxon>Euteleostomi</taxon>
        <taxon>Amphibia</taxon>
        <taxon>Gymnophiona</taxon>
        <taxon>Geotrypetes</taxon>
    </lineage>
</organism>
<dbReference type="FunFam" id="1.10.510.10:FF:000038">
    <property type="entry name" value="serine/threonine-protein kinase N2 isoform X1"/>
    <property type="match status" value="1"/>
</dbReference>
<reference evidence="30" key="1">
    <citation type="submission" date="2025-08" db="UniProtKB">
        <authorList>
            <consortium name="RefSeq"/>
        </authorList>
    </citation>
    <scope>IDENTIFICATION</scope>
</reference>
<keyword evidence="11" id="KW-0808">Transferase</keyword>
<dbReference type="GO" id="GO:0005737">
    <property type="term" value="C:cytoplasm"/>
    <property type="evidence" value="ECO:0007669"/>
    <property type="project" value="UniProtKB-SubCell"/>
</dbReference>
<dbReference type="RefSeq" id="XP_033817706.1">
    <property type="nucleotide sequence ID" value="XM_033961815.1"/>
</dbReference>
<evidence type="ECO:0000256" key="9">
    <source>
        <dbReference type="ARBA" id="ARBA00022527"/>
    </source>
</evidence>
<dbReference type="InterPro" id="IPR000961">
    <property type="entry name" value="AGC-kinase_C"/>
</dbReference>
<evidence type="ECO:0000256" key="18">
    <source>
        <dbReference type="ARBA" id="ARBA00023136"/>
    </source>
</evidence>
<feature type="domain" description="REM-1" evidence="28">
    <location>
        <begin position="247"/>
        <end position="326"/>
    </location>
</feature>
<name>A0A6P8SSE8_GEOSA</name>
<comment type="catalytic activity">
    <reaction evidence="21">
        <text>L-threonyl-[protein] + ATP = O-phospho-L-threonyl-[protein] + ADP + H(+)</text>
        <dbReference type="Rhea" id="RHEA:46608"/>
        <dbReference type="Rhea" id="RHEA-COMP:11060"/>
        <dbReference type="Rhea" id="RHEA-COMP:11605"/>
        <dbReference type="ChEBI" id="CHEBI:15378"/>
        <dbReference type="ChEBI" id="CHEBI:30013"/>
        <dbReference type="ChEBI" id="CHEBI:30616"/>
        <dbReference type="ChEBI" id="CHEBI:61977"/>
        <dbReference type="ChEBI" id="CHEBI:456216"/>
        <dbReference type="EC" id="2.7.11.13"/>
    </reaction>
</comment>
<evidence type="ECO:0000256" key="4">
    <source>
        <dbReference type="ARBA" id="ARBA00004496"/>
    </source>
</evidence>
<dbReference type="GO" id="GO:0007165">
    <property type="term" value="P:signal transduction"/>
    <property type="evidence" value="ECO:0007669"/>
    <property type="project" value="InterPro"/>
</dbReference>
<dbReference type="SMART" id="SM00220">
    <property type="entry name" value="S_TKc"/>
    <property type="match status" value="1"/>
</dbReference>
<keyword evidence="19" id="KW-0804">Transcription</keyword>
<dbReference type="InterPro" id="IPR035892">
    <property type="entry name" value="C2_domain_sf"/>
</dbReference>
<dbReference type="InterPro" id="IPR017441">
    <property type="entry name" value="Protein_kinase_ATP_BS"/>
</dbReference>
<dbReference type="SMART" id="SM00742">
    <property type="entry name" value="Hr1"/>
    <property type="match status" value="3"/>
</dbReference>
<dbReference type="Gene3D" id="1.10.510.10">
    <property type="entry name" value="Transferase(Phosphotransferase) domain 1"/>
    <property type="match status" value="1"/>
</dbReference>
<keyword evidence="10" id="KW-0597">Phosphoprotein</keyword>
<evidence type="ECO:0000256" key="24">
    <source>
        <dbReference type="PROSITE-ProRule" id="PRU10141"/>
    </source>
</evidence>
<evidence type="ECO:0000256" key="20">
    <source>
        <dbReference type="ARBA" id="ARBA00023242"/>
    </source>
</evidence>
<comment type="catalytic activity">
    <reaction evidence="22">
        <text>L-seryl-[protein] + ATP = O-phospho-L-seryl-[protein] + ADP + H(+)</text>
        <dbReference type="Rhea" id="RHEA:17989"/>
        <dbReference type="Rhea" id="RHEA-COMP:9863"/>
        <dbReference type="Rhea" id="RHEA-COMP:11604"/>
        <dbReference type="ChEBI" id="CHEBI:15378"/>
        <dbReference type="ChEBI" id="CHEBI:29999"/>
        <dbReference type="ChEBI" id="CHEBI:30616"/>
        <dbReference type="ChEBI" id="CHEBI:83421"/>
        <dbReference type="ChEBI" id="CHEBI:456216"/>
        <dbReference type="EC" id="2.7.11.13"/>
    </reaction>
</comment>
<evidence type="ECO:0000256" key="12">
    <source>
        <dbReference type="ARBA" id="ARBA00022737"/>
    </source>
</evidence>
<evidence type="ECO:0000256" key="16">
    <source>
        <dbReference type="ARBA" id="ARBA00023015"/>
    </source>
</evidence>
<sequence>MFWGCSFFHSSNLYRSPRGAQNSFASWGEWSLQLSSWLHELNNGINILDPGFQQSLENAKDKLRRELQKELKIKEGAENLRRVLLMDRKPLGHVENQLKSSNRRLQELHRELQELNARLLVTEERETDAISLNPCKCDQNLNPVMGRIITLKKQLQIELKVKQGAENMIQMYSNIMSKDRKLVATAQQMLYDSKIKIELIRMQIGKISLCASGMESALEPTGVILLLVTNVLFFSPVLCLPDYCALAGRMDMAMSPLELRIEELRHHLRIETAITEGAKNAVKLLGGHGVQERKTLLEAQSRLQESSQKIDLLRLSLEKLLHDLPFDHPKRAFIEHELQQVNSLTVEVKPGDTPNQWQPITSLIKPTALTGTLVVRLMGCQNLLETVPGRHQVSSMSPARGSPGDPRSLIRCAGVAGHSRSGPGRYLQREELSGDVLSVLRVDNKVVAQTNWGPANNQGWDQSFTIELERQVQHIFIWKPEVASEKSRELEFAVYWRDWRDLCALKFLYLEDFLDNQRHGLCLSLEPQGLLFAEILFCNPVIEHGPRLQRQKRIFPKQKGKEFLRASQLNINIATWGRLMRSMFPPCSSMTTLSPPLSAPSSQDSFFPSLGQSRFCSRSLYTSDLPVVKLTFSTDSPAWPLQKLQYPPLSAEFRDQVLHPASSPQVKRLHVHESTHCIDCSENTSTQSFLPQRKNILQLGDFCCVSVLGRGHFGKVILAEYKETGKMYAIKALKKRDIINREEMDSLVCEKHIFQLVNRCGHPFLVNMYACFQTPEHTCFLMEYTPGGDLMGQIHCKVFSEPAARFYSACVVLGLQFLHEKKIIYRDLKLDNLLLDTEGFVKMADFGLCKEGMGFGDRTNTFCGTPEFLAPEVLTDTSYTRSVDWWELGVLLYEMLVGECPFPGDDEEEVFDSIVNDEVHYPHFLSSQAMSIIHKLLEKTPERRLGAGEEDAEEIKPEPFFKEIDWEALLSRKMRPPFVPFLKGISDVSNFDKEFTTQKPILTPPEDLRSLTSQEQAAFDNFDFVSELLFQV</sequence>
<dbReference type="PROSITE" id="PS50011">
    <property type="entry name" value="PROTEIN_KINASE_DOM"/>
    <property type="match status" value="1"/>
</dbReference>
<protein>
    <recommendedName>
        <fullName evidence="7">protein kinase C</fullName>
        <ecNumber evidence="7">2.7.11.13</ecNumber>
    </recommendedName>
</protein>
<keyword evidence="15 24" id="KW-0067">ATP-binding</keyword>
<dbReference type="FunFam" id="1.10.287.160:FF:000002">
    <property type="entry name" value="Putative serine/threonine-protein kinase N2"/>
    <property type="match status" value="1"/>
</dbReference>
<evidence type="ECO:0000259" key="28">
    <source>
        <dbReference type="PROSITE" id="PS51860"/>
    </source>
</evidence>
<dbReference type="InterPro" id="IPR037313">
    <property type="entry name" value="PKN_HR1_1"/>
</dbReference>
<dbReference type="Pfam" id="PF00069">
    <property type="entry name" value="Pkinase"/>
    <property type="match status" value="1"/>
</dbReference>
<feature type="binding site" evidence="24">
    <location>
        <position position="731"/>
    </location>
    <ligand>
        <name>ATP</name>
        <dbReference type="ChEBI" id="CHEBI:30616"/>
    </ligand>
</feature>
<evidence type="ECO:0000256" key="14">
    <source>
        <dbReference type="ARBA" id="ARBA00022777"/>
    </source>
</evidence>
<dbReference type="Gene3D" id="3.30.200.20">
    <property type="entry name" value="Phosphorylase Kinase, domain 1"/>
    <property type="match status" value="1"/>
</dbReference>
<keyword evidence="13 24" id="KW-0547">Nucleotide-binding</keyword>
<proteinExistence type="inferred from homology"/>
<keyword evidence="20" id="KW-0539">Nucleus</keyword>
<dbReference type="GO" id="GO:0032154">
    <property type="term" value="C:cleavage furrow"/>
    <property type="evidence" value="ECO:0007669"/>
    <property type="project" value="UniProtKB-SubCell"/>
</dbReference>
<evidence type="ECO:0000256" key="10">
    <source>
        <dbReference type="ARBA" id="ARBA00022553"/>
    </source>
</evidence>
<dbReference type="PROSITE" id="PS00107">
    <property type="entry name" value="PROTEIN_KINASE_ATP"/>
    <property type="match status" value="1"/>
</dbReference>
<dbReference type="Pfam" id="PF02185">
    <property type="entry name" value="HR1"/>
    <property type="match status" value="3"/>
</dbReference>
<dbReference type="GO" id="GO:0004697">
    <property type="term" value="F:diacylglycerol-dependent serine/threonine kinase activity"/>
    <property type="evidence" value="ECO:0007669"/>
    <property type="project" value="UniProtKB-EC"/>
</dbReference>
<evidence type="ECO:0000256" key="19">
    <source>
        <dbReference type="ARBA" id="ARBA00023163"/>
    </source>
</evidence>
<keyword evidence="8" id="KW-0963">Cytoplasm</keyword>
<dbReference type="SMART" id="SM00133">
    <property type="entry name" value="S_TK_X"/>
    <property type="match status" value="1"/>
</dbReference>
<dbReference type="Pfam" id="PF00433">
    <property type="entry name" value="Pkinase_C"/>
    <property type="match status" value="1"/>
</dbReference>
<dbReference type="GO" id="GO:0030496">
    <property type="term" value="C:midbody"/>
    <property type="evidence" value="ECO:0007669"/>
    <property type="project" value="UniProtKB-SubCell"/>
</dbReference>
<dbReference type="FunFam" id="1.10.287.160:FF:000001">
    <property type="entry name" value="Putative serine/threonine-protein kinase N2"/>
    <property type="match status" value="1"/>
</dbReference>
<keyword evidence="9" id="KW-0723">Serine/threonine-protein kinase</keyword>
<evidence type="ECO:0000256" key="8">
    <source>
        <dbReference type="ARBA" id="ARBA00022490"/>
    </source>
</evidence>
<keyword evidence="16" id="KW-0805">Transcription regulation</keyword>
<dbReference type="SUPFAM" id="SSF56112">
    <property type="entry name" value="Protein kinase-like (PK-like)"/>
    <property type="match status" value="1"/>
</dbReference>
<evidence type="ECO:0000259" key="27">
    <source>
        <dbReference type="PROSITE" id="PS51285"/>
    </source>
</evidence>
<dbReference type="InterPro" id="IPR036274">
    <property type="entry name" value="HR1_rpt_sf"/>
</dbReference>
<feature type="coiled-coil region" evidence="25">
    <location>
        <begin position="53"/>
        <end position="125"/>
    </location>
</feature>